<organism evidence="2 3">
    <name type="scientific">Penstemon smallii</name>
    <dbReference type="NCBI Taxonomy" id="265156"/>
    <lineage>
        <taxon>Eukaryota</taxon>
        <taxon>Viridiplantae</taxon>
        <taxon>Streptophyta</taxon>
        <taxon>Embryophyta</taxon>
        <taxon>Tracheophyta</taxon>
        <taxon>Spermatophyta</taxon>
        <taxon>Magnoliopsida</taxon>
        <taxon>eudicotyledons</taxon>
        <taxon>Gunneridae</taxon>
        <taxon>Pentapetalae</taxon>
        <taxon>asterids</taxon>
        <taxon>lamiids</taxon>
        <taxon>Lamiales</taxon>
        <taxon>Plantaginaceae</taxon>
        <taxon>Cheloneae</taxon>
        <taxon>Penstemon</taxon>
    </lineage>
</organism>
<evidence type="ECO:0000256" key="1">
    <source>
        <dbReference type="SAM" id="MobiDB-lite"/>
    </source>
</evidence>
<accession>A0ABD3TBE0</accession>
<feature type="region of interest" description="Disordered" evidence="1">
    <location>
        <begin position="44"/>
        <end position="65"/>
    </location>
</feature>
<proteinExistence type="predicted"/>
<evidence type="ECO:0000313" key="2">
    <source>
        <dbReference type="EMBL" id="KAL3833845.1"/>
    </source>
</evidence>
<gene>
    <name evidence="2" type="ORF">ACJIZ3_008581</name>
</gene>
<dbReference type="EMBL" id="JBJXBP010000004">
    <property type="protein sequence ID" value="KAL3833845.1"/>
    <property type="molecule type" value="Genomic_DNA"/>
</dbReference>
<keyword evidence="3" id="KW-1185">Reference proteome</keyword>
<name>A0ABD3TBE0_9LAMI</name>
<comment type="caution">
    <text evidence="2">The sequence shown here is derived from an EMBL/GenBank/DDBJ whole genome shotgun (WGS) entry which is preliminary data.</text>
</comment>
<dbReference type="Proteomes" id="UP001634393">
    <property type="component" value="Unassembled WGS sequence"/>
</dbReference>
<sequence>MTNLITKVLLVLGIHNEQCIQHPRLLYFSKLPVHNNRVSCRVPKHESIKERTEKLQERKTEEHGD</sequence>
<reference evidence="2 3" key="1">
    <citation type="submission" date="2024-12" db="EMBL/GenBank/DDBJ databases">
        <title>The unique morphological basis and parallel evolutionary history of personate flowers in Penstemon.</title>
        <authorList>
            <person name="Depatie T.H."/>
            <person name="Wessinger C.A."/>
        </authorList>
    </citation>
    <scope>NUCLEOTIDE SEQUENCE [LARGE SCALE GENOMIC DNA]</scope>
    <source>
        <strain evidence="2">WTNN_2</strain>
        <tissue evidence="2">Leaf</tissue>
    </source>
</reference>
<dbReference type="AlphaFoldDB" id="A0ABD3TBE0"/>
<protein>
    <submittedName>
        <fullName evidence="2">Uncharacterized protein</fullName>
    </submittedName>
</protein>
<evidence type="ECO:0000313" key="3">
    <source>
        <dbReference type="Proteomes" id="UP001634393"/>
    </source>
</evidence>